<protein>
    <submittedName>
        <fullName evidence="3">Molecular chaperone DnaJ</fullName>
    </submittedName>
</protein>
<keyword evidence="1" id="KW-0472">Membrane</keyword>
<evidence type="ECO:0000313" key="3">
    <source>
        <dbReference type="EMBL" id="PVM94120.1"/>
    </source>
</evidence>
<dbReference type="Gene3D" id="1.10.287.110">
    <property type="entry name" value="DnaJ domain"/>
    <property type="match status" value="1"/>
</dbReference>
<reference evidence="3 4" key="1">
    <citation type="submission" date="2018-04" db="EMBL/GenBank/DDBJ databases">
        <title>The genome sequence of Caulobacter sp. 744.</title>
        <authorList>
            <person name="Gao J."/>
            <person name="Sun J."/>
        </authorList>
    </citation>
    <scope>NUCLEOTIDE SEQUENCE [LARGE SCALE GENOMIC DNA]</scope>
    <source>
        <strain evidence="3 4">774</strain>
    </source>
</reference>
<sequence length="143" mass="15033">MLFYLILGAVVVAWLLWGKRKPLFAGEGWRVGAGVASAAAFAAAAYAGVRSQWPATLALCVLGLWCATSARQRPVIRKVSEPSKPQLSAGEARSILGVDAKAGPDEIQAAYARLIRLAHPDKGGTAGLAAQLNAARDRLLKGR</sequence>
<keyword evidence="1" id="KW-1133">Transmembrane helix</keyword>
<dbReference type="InterPro" id="IPR001623">
    <property type="entry name" value="DnaJ_domain"/>
</dbReference>
<feature type="transmembrane region" description="Helical" evidence="1">
    <location>
        <begin position="28"/>
        <end position="49"/>
    </location>
</feature>
<name>A0A2T9KDR7_9CAUL</name>
<dbReference type="CDD" id="cd06257">
    <property type="entry name" value="DnaJ"/>
    <property type="match status" value="1"/>
</dbReference>
<dbReference type="PROSITE" id="PS50076">
    <property type="entry name" value="DNAJ_2"/>
    <property type="match status" value="1"/>
</dbReference>
<gene>
    <name evidence="3" type="ORF">DDF67_00610</name>
</gene>
<proteinExistence type="predicted"/>
<organism evidence="3 4">
    <name type="scientific">Caulobacter endophyticus</name>
    <dbReference type="NCBI Taxonomy" id="2172652"/>
    <lineage>
        <taxon>Bacteria</taxon>
        <taxon>Pseudomonadati</taxon>
        <taxon>Pseudomonadota</taxon>
        <taxon>Alphaproteobacteria</taxon>
        <taxon>Caulobacterales</taxon>
        <taxon>Caulobacteraceae</taxon>
        <taxon>Caulobacter</taxon>
    </lineage>
</organism>
<feature type="domain" description="J" evidence="2">
    <location>
        <begin position="91"/>
        <end position="143"/>
    </location>
</feature>
<comment type="caution">
    <text evidence="3">The sequence shown here is derived from an EMBL/GenBank/DDBJ whole genome shotgun (WGS) entry which is preliminary data.</text>
</comment>
<dbReference type="Proteomes" id="UP000245073">
    <property type="component" value="Unassembled WGS sequence"/>
</dbReference>
<evidence type="ECO:0000259" key="2">
    <source>
        <dbReference type="PROSITE" id="PS50076"/>
    </source>
</evidence>
<dbReference type="EMBL" id="QDKQ01000007">
    <property type="protein sequence ID" value="PVM94120.1"/>
    <property type="molecule type" value="Genomic_DNA"/>
</dbReference>
<accession>A0A2T9KDR7</accession>
<evidence type="ECO:0000313" key="4">
    <source>
        <dbReference type="Proteomes" id="UP000245073"/>
    </source>
</evidence>
<dbReference type="OrthoDB" id="9811070at2"/>
<dbReference type="InterPro" id="IPR036869">
    <property type="entry name" value="J_dom_sf"/>
</dbReference>
<evidence type="ECO:0000256" key="1">
    <source>
        <dbReference type="SAM" id="Phobius"/>
    </source>
</evidence>
<keyword evidence="1" id="KW-0812">Transmembrane</keyword>
<dbReference type="RefSeq" id="WP_109099046.1">
    <property type="nucleotide sequence ID" value="NZ_QDKQ01000007.1"/>
</dbReference>
<dbReference type="AlphaFoldDB" id="A0A2T9KDR7"/>
<dbReference type="SUPFAM" id="SSF46565">
    <property type="entry name" value="Chaperone J-domain"/>
    <property type="match status" value="1"/>
</dbReference>
<keyword evidence="4" id="KW-1185">Reference proteome</keyword>